<dbReference type="Pfam" id="PF13651">
    <property type="entry name" value="EcoRI_methylase"/>
    <property type="match status" value="2"/>
</dbReference>
<protein>
    <submittedName>
        <fullName evidence="1">Uncharacterized protein</fullName>
    </submittedName>
</protein>
<sequence>MSRTNHSITRARLNPSDEYYTRIGDVAREVSAYPASVWAGKKIYLNADDPKHSAFWKFFYTNFELLGLEELVCTWLGAKWGLRKTACGTKRFKLEGGGGWQSGECLAITKTADIVCTNPPFSQYATWLPAMIECGVDVLAIGPISAASCKNIWPLVLNGKLRLGAGFQANNNMTFVDPFGVEHQIGARWYTTLPVNKPAIGVAPLTEWDISDYATHDFYEAIEVPKTALIPAGYRGAMAVPLTYLPKHDPSRYRILDANDIRKPGVEIRPTALIKGRFSQVSGKPTYVRIPIQAIEPFAVDEQQPQSAERETAYLQSIPGMVESIISAKDETPSERLEW</sequence>
<dbReference type="AlphaFoldDB" id="S2VZA1"/>
<organism evidence="1 2">
    <name type="scientific">Propionimicrobium lymphophilum ACS-093-V-SCH5</name>
    <dbReference type="NCBI Taxonomy" id="883161"/>
    <lineage>
        <taxon>Bacteria</taxon>
        <taxon>Bacillati</taxon>
        <taxon>Actinomycetota</taxon>
        <taxon>Actinomycetes</taxon>
        <taxon>Propionibacteriales</taxon>
        <taxon>Propionibacteriaceae</taxon>
        <taxon>Propionimicrobium</taxon>
    </lineage>
</organism>
<dbReference type="PATRIC" id="fig|883161.3.peg.1158"/>
<comment type="caution">
    <text evidence="1">The sequence shown here is derived from an EMBL/GenBank/DDBJ whole genome shotgun (WGS) entry which is preliminary data.</text>
</comment>
<name>S2VZA1_9ACTN</name>
<dbReference type="HOGENOM" id="CLU_057063_0_0_11"/>
<reference evidence="1 2" key="1">
    <citation type="submission" date="2013-04" db="EMBL/GenBank/DDBJ databases">
        <title>The Genome Sequence of Propionimicrobium lymphophilum ACS-093-V-SCH5.</title>
        <authorList>
            <consortium name="The Broad Institute Genomics Platform"/>
            <person name="Earl A."/>
            <person name="Ward D."/>
            <person name="Feldgarden M."/>
            <person name="Gevers D."/>
            <person name="Saerens B."/>
            <person name="Vaneechoutte M."/>
            <person name="Walker B."/>
            <person name="Young S."/>
            <person name="Zeng Q."/>
            <person name="Gargeya S."/>
            <person name="Fitzgerald M."/>
            <person name="Haas B."/>
            <person name="Abouelleil A."/>
            <person name="Allen A.W."/>
            <person name="Alvarado L."/>
            <person name="Arachchi H.M."/>
            <person name="Berlin A.M."/>
            <person name="Chapman S.B."/>
            <person name="Gainer-Dewar J."/>
            <person name="Goldberg J."/>
            <person name="Griggs A."/>
            <person name="Gujja S."/>
            <person name="Hansen M."/>
            <person name="Howarth C."/>
            <person name="Imamovic A."/>
            <person name="Ireland A."/>
            <person name="Larimer J."/>
            <person name="McCowan C."/>
            <person name="Murphy C."/>
            <person name="Pearson M."/>
            <person name="Poon T.W."/>
            <person name="Priest M."/>
            <person name="Roberts A."/>
            <person name="Saif S."/>
            <person name="Shea T."/>
            <person name="Sisk P."/>
            <person name="Sykes S."/>
            <person name="Wortman J."/>
            <person name="Nusbaum C."/>
            <person name="Birren B."/>
        </authorList>
    </citation>
    <scope>NUCLEOTIDE SEQUENCE [LARGE SCALE GENOMIC DNA]</scope>
    <source>
        <strain evidence="1 2">ACS-093-V-SCH5</strain>
    </source>
</reference>
<proteinExistence type="predicted"/>
<evidence type="ECO:0000313" key="2">
    <source>
        <dbReference type="Proteomes" id="UP000014417"/>
    </source>
</evidence>
<dbReference type="STRING" id="883161.HMPREF9306_01166"/>
<accession>S2VZA1</accession>
<keyword evidence="2" id="KW-1185">Reference proteome</keyword>
<dbReference type="RefSeq" id="WP_016455998.1">
    <property type="nucleotide sequence ID" value="NZ_KE150269.1"/>
</dbReference>
<dbReference type="InterPro" id="IPR025247">
    <property type="entry name" value="EcoRI-like_methylase"/>
</dbReference>
<evidence type="ECO:0000313" key="1">
    <source>
        <dbReference type="EMBL" id="EPD32858.1"/>
    </source>
</evidence>
<dbReference type="EMBL" id="AGZR01000006">
    <property type="protein sequence ID" value="EPD32858.1"/>
    <property type="molecule type" value="Genomic_DNA"/>
</dbReference>
<dbReference type="OrthoDB" id="9774673at2"/>
<dbReference type="Proteomes" id="UP000014417">
    <property type="component" value="Unassembled WGS sequence"/>
</dbReference>
<gene>
    <name evidence="1" type="ORF">HMPREF9306_01166</name>
</gene>